<dbReference type="RefSeq" id="WP_007279342.1">
    <property type="nucleotide sequence ID" value="NZ_ABCK01000013.1"/>
</dbReference>
<organism evidence="2 3">
    <name type="scientific">Lentisphaera araneosa HTCC2155</name>
    <dbReference type="NCBI Taxonomy" id="313628"/>
    <lineage>
        <taxon>Bacteria</taxon>
        <taxon>Pseudomonadati</taxon>
        <taxon>Lentisphaerota</taxon>
        <taxon>Lentisphaeria</taxon>
        <taxon>Lentisphaerales</taxon>
        <taxon>Lentisphaeraceae</taxon>
        <taxon>Lentisphaera</taxon>
    </lineage>
</organism>
<dbReference type="EMBL" id="ABCK01000013">
    <property type="protein sequence ID" value="EDM26849.1"/>
    <property type="molecule type" value="Genomic_DNA"/>
</dbReference>
<evidence type="ECO:0000313" key="1">
    <source>
        <dbReference type="EMBL" id="EDM25286.1"/>
    </source>
</evidence>
<proteinExistence type="predicted"/>
<evidence type="ECO:0000313" key="3">
    <source>
        <dbReference type="Proteomes" id="UP000004947"/>
    </source>
</evidence>
<dbReference type="Proteomes" id="UP000004947">
    <property type="component" value="Unassembled WGS sequence"/>
</dbReference>
<protein>
    <submittedName>
        <fullName evidence="2">Uncharacterized protein</fullName>
    </submittedName>
</protein>
<reference evidence="2 3" key="2">
    <citation type="journal article" date="2010" name="J. Bacteriol.">
        <title>Genome sequence of Lentisphaera araneosa HTCC2155T, the type species of the order Lentisphaerales in the phylum Lentisphaerae.</title>
        <authorList>
            <person name="Thrash J.C."/>
            <person name="Cho J.C."/>
            <person name="Vergin K.L."/>
            <person name="Morris R.M."/>
            <person name="Giovannoni S.J."/>
        </authorList>
    </citation>
    <scope>NUCLEOTIDE SEQUENCE [LARGE SCALE GENOMIC DNA]</scope>
    <source>
        <strain evidence="2 3">HTCC2155</strain>
    </source>
</reference>
<gene>
    <name evidence="2" type="ORF">LNTAR_06374</name>
    <name evidence="1" type="ORF">LNTAR_24943</name>
</gene>
<reference evidence="2" key="1">
    <citation type="submission" date="2007-06" db="EMBL/GenBank/DDBJ databases">
        <authorList>
            <person name="Giovannoni S."/>
            <person name="Cho J.-C."/>
            <person name="Ferriera S."/>
            <person name="Johnson J."/>
            <person name="Kravitz S."/>
            <person name="Beeson K."/>
            <person name="Sutton G."/>
            <person name="Rogers Y.-H."/>
            <person name="Friedman R."/>
            <person name="Frazier M."/>
            <person name="Venter J.C."/>
        </authorList>
    </citation>
    <scope>NUCLEOTIDE SEQUENCE</scope>
    <source>
        <strain evidence="2">HTCC2155</strain>
    </source>
</reference>
<sequence length="168" mass="19681">MKQTIETKHGTFKYSKSYKWFETKRPNEDISVSETFIKEYSFEQSTEIIDYILQNKDVIYAKVADEMLDIYNDDWRSVDVFINGIPEYEWTGDQTSLDAEITTKDSPILSKSEFIERLSIFDIAFDHDEDDDFSEPVNIYIKAKGDLFTDHSLIAHMDINKTIKYVGL</sequence>
<accession>A6DNA1</accession>
<dbReference type="AlphaFoldDB" id="A6DNA1"/>
<keyword evidence="3" id="KW-1185">Reference proteome</keyword>
<dbReference type="EMBL" id="ABCK01000033">
    <property type="protein sequence ID" value="EDM25286.1"/>
    <property type="molecule type" value="Genomic_DNA"/>
</dbReference>
<evidence type="ECO:0000313" key="2">
    <source>
        <dbReference type="EMBL" id="EDM26849.1"/>
    </source>
</evidence>
<comment type="caution">
    <text evidence="2">The sequence shown here is derived from an EMBL/GenBank/DDBJ whole genome shotgun (WGS) entry which is preliminary data.</text>
</comment>
<name>A6DNA1_9BACT</name>